<evidence type="ECO:0000256" key="7">
    <source>
        <dbReference type="SAM" id="Phobius"/>
    </source>
</evidence>
<protein>
    <submittedName>
        <fullName evidence="8">Uncharacterized protein</fullName>
    </submittedName>
</protein>
<feature type="transmembrane region" description="Helical" evidence="7">
    <location>
        <begin position="59"/>
        <end position="78"/>
    </location>
</feature>
<dbReference type="EMBL" id="JAUESC010000387">
    <property type="protein sequence ID" value="KAK0572926.1"/>
    <property type="molecule type" value="Genomic_DNA"/>
</dbReference>
<feature type="transmembrane region" description="Helical" evidence="7">
    <location>
        <begin position="128"/>
        <end position="148"/>
    </location>
</feature>
<feature type="compositionally biased region" description="Pro residues" evidence="6">
    <location>
        <begin position="18"/>
        <end position="30"/>
    </location>
</feature>
<feature type="region of interest" description="Disordered" evidence="6">
    <location>
        <begin position="17"/>
        <end position="37"/>
    </location>
</feature>
<feature type="transmembrane region" description="Helical" evidence="7">
    <location>
        <begin position="525"/>
        <end position="548"/>
    </location>
</feature>
<feature type="transmembrane region" description="Helical" evidence="7">
    <location>
        <begin position="245"/>
        <end position="265"/>
    </location>
</feature>
<gene>
    <name evidence="8" type="ORF">LWI29_000517</name>
</gene>
<dbReference type="GO" id="GO:0022857">
    <property type="term" value="F:transmembrane transporter activity"/>
    <property type="evidence" value="ECO:0007669"/>
    <property type="project" value="InterPro"/>
</dbReference>
<dbReference type="InterPro" id="IPR036259">
    <property type="entry name" value="MFS_trans_sf"/>
</dbReference>
<evidence type="ECO:0000256" key="4">
    <source>
        <dbReference type="ARBA" id="ARBA00022989"/>
    </source>
</evidence>
<evidence type="ECO:0000256" key="1">
    <source>
        <dbReference type="ARBA" id="ARBA00004141"/>
    </source>
</evidence>
<sequence length="628" mass="70481">MADADSYRLYCAAKCFQRPPPSPEKSPEPPQENHSSDVILSDQSKITTVSQKKRRVWKVMPYILGIETFERLWTIGLFPNMMVYLVREFHFTHVFAVNIQHVWGGITNFAPMLGAFISDTYVGRFNTIAFASVASILGMVVVTLTAWLPQLHPPKCHVDQPPHGQCKPATTSQLTILLMGLGLLSVGSGGIRPCIIPFGVDQFDPTTEEGAKGIDSYFNWYYTTITVAILITMTVVVYIQDSVSWVIGFGIPTVLMACSIVLFLVRTRIYVHVKPERSIFSGIAQVFVAVYKKRRYKLPDDGGDSFNVNVYYDPPLKGTTVLSKPTLTNLFRFLNKAAMIVDNELKPDGTPISHWRLCTIQQVEEVKCLIRIIPVWAAGIISLTSLTLKGTFTVSQAMQMNRHLGPKFQIPPGSIGVISLITIGIWLPFYDRVLVPALRKVTKHEGGITLLQRIGIGIIFSILSMLVAGFVEKERRDAANLNPHVHMSVLWLAPQLILMGFCEAFNIIGQIVFFNSQFPDHMRSIANSLLPVSFAFANYLNSLVVAIVHGVTGSRHGDDSGHPDWLTNDINAGRLDYFYYLIAGIGVLNFFYFLCCAHRYRYKGRVQYLEKKPYPTHRDDLELNQIKP</sequence>
<evidence type="ECO:0000313" key="8">
    <source>
        <dbReference type="EMBL" id="KAK0572926.1"/>
    </source>
</evidence>
<evidence type="ECO:0000256" key="6">
    <source>
        <dbReference type="SAM" id="MobiDB-lite"/>
    </source>
</evidence>
<name>A0AA39RFG2_ACESA</name>
<evidence type="ECO:0000256" key="2">
    <source>
        <dbReference type="ARBA" id="ARBA00005982"/>
    </source>
</evidence>
<dbReference type="Proteomes" id="UP001168877">
    <property type="component" value="Unassembled WGS sequence"/>
</dbReference>
<feature type="transmembrane region" description="Helical" evidence="7">
    <location>
        <begin position="220"/>
        <end position="239"/>
    </location>
</feature>
<reference evidence="8" key="1">
    <citation type="journal article" date="2022" name="Plant J.">
        <title>Strategies of tolerance reflected in two North American maple genomes.</title>
        <authorList>
            <person name="McEvoy S.L."/>
            <person name="Sezen U.U."/>
            <person name="Trouern-Trend A."/>
            <person name="McMahon S.M."/>
            <person name="Schaberg P.G."/>
            <person name="Yang J."/>
            <person name="Wegrzyn J.L."/>
            <person name="Swenson N.G."/>
        </authorList>
    </citation>
    <scope>NUCLEOTIDE SEQUENCE</scope>
    <source>
        <strain evidence="8">NS2018</strain>
    </source>
</reference>
<evidence type="ECO:0000256" key="3">
    <source>
        <dbReference type="ARBA" id="ARBA00022692"/>
    </source>
</evidence>
<keyword evidence="4 7" id="KW-1133">Transmembrane helix</keyword>
<proteinExistence type="inferred from homology"/>
<keyword evidence="3 7" id="KW-0812">Transmembrane</keyword>
<dbReference type="Gene3D" id="1.20.1250.20">
    <property type="entry name" value="MFS general substrate transporter like domains"/>
    <property type="match status" value="1"/>
</dbReference>
<dbReference type="SUPFAM" id="SSF103473">
    <property type="entry name" value="MFS general substrate transporter"/>
    <property type="match status" value="1"/>
</dbReference>
<dbReference type="Pfam" id="PF00854">
    <property type="entry name" value="PTR2"/>
    <property type="match status" value="1"/>
</dbReference>
<keyword evidence="9" id="KW-1185">Reference proteome</keyword>
<dbReference type="CDD" id="cd17416">
    <property type="entry name" value="MFS_NPF1_2"/>
    <property type="match status" value="1"/>
</dbReference>
<dbReference type="InterPro" id="IPR000109">
    <property type="entry name" value="POT_fam"/>
</dbReference>
<comment type="similarity">
    <text evidence="2">Belongs to the major facilitator superfamily. Proton-dependent oligopeptide transporter (POT/PTR) (TC 2.A.17) family.</text>
</comment>
<comment type="subcellular location">
    <subcellularLocation>
        <location evidence="1">Membrane</location>
        <topology evidence="1">Multi-pass membrane protein</topology>
    </subcellularLocation>
</comment>
<keyword evidence="5 7" id="KW-0472">Membrane</keyword>
<evidence type="ECO:0000256" key="5">
    <source>
        <dbReference type="ARBA" id="ARBA00023136"/>
    </source>
</evidence>
<reference evidence="8" key="2">
    <citation type="submission" date="2023-06" db="EMBL/GenBank/DDBJ databases">
        <authorList>
            <person name="Swenson N.G."/>
            <person name="Wegrzyn J.L."/>
            <person name="Mcevoy S.L."/>
        </authorList>
    </citation>
    <scope>NUCLEOTIDE SEQUENCE</scope>
    <source>
        <strain evidence="8">NS2018</strain>
        <tissue evidence="8">Leaf</tissue>
    </source>
</reference>
<comment type="caution">
    <text evidence="8">The sequence shown here is derived from an EMBL/GenBank/DDBJ whole genome shotgun (WGS) entry which is preliminary data.</text>
</comment>
<dbReference type="AlphaFoldDB" id="A0AA39RFG2"/>
<feature type="transmembrane region" description="Helical" evidence="7">
    <location>
        <begin position="450"/>
        <end position="471"/>
    </location>
</feature>
<dbReference type="PANTHER" id="PTHR11654">
    <property type="entry name" value="OLIGOPEPTIDE TRANSPORTER-RELATED"/>
    <property type="match status" value="1"/>
</dbReference>
<organism evidence="8 9">
    <name type="scientific">Acer saccharum</name>
    <name type="common">Sugar maple</name>
    <dbReference type="NCBI Taxonomy" id="4024"/>
    <lineage>
        <taxon>Eukaryota</taxon>
        <taxon>Viridiplantae</taxon>
        <taxon>Streptophyta</taxon>
        <taxon>Embryophyta</taxon>
        <taxon>Tracheophyta</taxon>
        <taxon>Spermatophyta</taxon>
        <taxon>Magnoliopsida</taxon>
        <taxon>eudicotyledons</taxon>
        <taxon>Gunneridae</taxon>
        <taxon>Pentapetalae</taxon>
        <taxon>rosids</taxon>
        <taxon>malvids</taxon>
        <taxon>Sapindales</taxon>
        <taxon>Sapindaceae</taxon>
        <taxon>Hippocastanoideae</taxon>
        <taxon>Acereae</taxon>
        <taxon>Acer</taxon>
    </lineage>
</organism>
<evidence type="ECO:0000313" key="9">
    <source>
        <dbReference type="Proteomes" id="UP001168877"/>
    </source>
</evidence>
<dbReference type="GO" id="GO:0016020">
    <property type="term" value="C:membrane"/>
    <property type="evidence" value="ECO:0007669"/>
    <property type="project" value="UniProtKB-SubCell"/>
</dbReference>
<feature type="transmembrane region" description="Helical" evidence="7">
    <location>
        <begin position="369"/>
        <end position="388"/>
    </location>
</feature>
<feature type="transmembrane region" description="Helical" evidence="7">
    <location>
        <begin position="408"/>
        <end position="429"/>
    </location>
</feature>
<feature type="transmembrane region" description="Helical" evidence="7">
    <location>
        <begin position="491"/>
        <end position="513"/>
    </location>
</feature>
<accession>A0AA39RFG2</accession>
<feature type="transmembrane region" description="Helical" evidence="7">
    <location>
        <begin position="577"/>
        <end position="595"/>
    </location>
</feature>